<dbReference type="EMBL" id="KV748639">
    <property type="protein sequence ID" value="OCL13983.1"/>
    <property type="molecule type" value="Genomic_DNA"/>
</dbReference>
<protein>
    <submittedName>
        <fullName evidence="9">General substrate transporter</fullName>
    </submittedName>
</protein>
<evidence type="ECO:0000256" key="3">
    <source>
        <dbReference type="ARBA" id="ARBA00022692"/>
    </source>
</evidence>
<comment type="subcellular location">
    <subcellularLocation>
        <location evidence="1">Membrane</location>
        <topology evidence="1">Multi-pass membrane protein</topology>
    </subcellularLocation>
</comment>
<dbReference type="Proteomes" id="UP000250140">
    <property type="component" value="Unassembled WGS sequence"/>
</dbReference>
<dbReference type="AlphaFoldDB" id="A0A8E2JYB5"/>
<evidence type="ECO:0000256" key="6">
    <source>
        <dbReference type="SAM" id="MobiDB-lite"/>
    </source>
</evidence>
<feature type="region of interest" description="Disordered" evidence="6">
    <location>
        <begin position="509"/>
        <end position="528"/>
    </location>
</feature>
<dbReference type="GO" id="GO:0016020">
    <property type="term" value="C:membrane"/>
    <property type="evidence" value="ECO:0007669"/>
    <property type="project" value="UniProtKB-SubCell"/>
</dbReference>
<dbReference type="PROSITE" id="PS50850">
    <property type="entry name" value="MFS"/>
    <property type="match status" value="1"/>
</dbReference>
<dbReference type="PANTHER" id="PTHR48022">
    <property type="entry name" value="PLASTIDIC GLUCOSE TRANSPORTER 4"/>
    <property type="match status" value="1"/>
</dbReference>
<dbReference type="PROSITE" id="PS00216">
    <property type="entry name" value="SUGAR_TRANSPORT_1"/>
    <property type="match status" value="1"/>
</dbReference>
<evidence type="ECO:0000256" key="4">
    <source>
        <dbReference type="ARBA" id="ARBA00022989"/>
    </source>
</evidence>
<dbReference type="SUPFAM" id="SSF103473">
    <property type="entry name" value="MFS general substrate transporter"/>
    <property type="match status" value="1"/>
</dbReference>
<evidence type="ECO:0000256" key="1">
    <source>
        <dbReference type="ARBA" id="ARBA00004141"/>
    </source>
</evidence>
<feature type="transmembrane region" description="Helical" evidence="7">
    <location>
        <begin position="279"/>
        <end position="297"/>
    </location>
</feature>
<reference evidence="9 10" key="1">
    <citation type="journal article" date="2016" name="Nat. Commun.">
        <title>Ectomycorrhizal ecology is imprinted in the genome of the dominant symbiotic fungus Cenococcum geophilum.</title>
        <authorList>
            <consortium name="DOE Joint Genome Institute"/>
            <person name="Peter M."/>
            <person name="Kohler A."/>
            <person name="Ohm R.A."/>
            <person name="Kuo A."/>
            <person name="Krutzmann J."/>
            <person name="Morin E."/>
            <person name="Arend M."/>
            <person name="Barry K.W."/>
            <person name="Binder M."/>
            <person name="Choi C."/>
            <person name="Clum A."/>
            <person name="Copeland A."/>
            <person name="Grisel N."/>
            <person name="Haridas S."/>
            <person name="Kipfer T."/>
            <person name="LaButti K."/>
            <person name="Lindquist E."/>
            <person name="Lipzen A."/>
            <person name="Maire R."/>
            <person name="Meier B."/>
            <person name="Mihaltcheva S."/>
            <person name="Molinier V."/>
            <person name="Murat C."/>
            <person name="Poggeler S."/>
            <person name="Quandt C.A."/>
            <person name="Sperisen C."/>
            <person name="Tritt A."/>
            <person name="Tisserant E."/>
            <person name="Crous P.W."/>
            <person name="Henrissat B."/>
            <person name="Nehls U."/>
            <person name="Egli S."/>
            <person name="Spatafora J.W."/>
            <person name="Grigoriev I.V."/>
            <person name="Martin F.M."/>
        </authorList>
    </citation>
    <scope>NUCLEOTIDE SEQUENCE [LARGE SCALE GENOMIC DNA]</scope>
    <source>
        <strain evidence="9 10">CBS 207.34</strain>
    </source>
</reference>
<accession>A0A8E2JYB5</accession>
<feature type="transmembrane region" description="Helical" evidence="7">
    <location>
        <begin position="71"/>
        <end position="89"/>
    </location>
</feature>
<keyword evidence="4 7" id="KW-1133">Transmembrane helix</keyword>
<dbReference type="OrthoDB" id="6612291at2759"/>
<evidence type="ECO:0000256" key="7">
    <source>
        <dbReference type="SAM" id="Phobius"/>
    </source>
</evidence>
<keyword evidence="3 7" id="KW-0812">Transmembrane</keyword>
<dbReference type="GO" id="GO:0005351">
    <property type="term" value="F:carbohydrate:proton symporter activity"/>
    <property type="evidence" value="ECO:0007669"/>
    <property type="project" value="TreeGrafter"/>
</dbReference>
<organism evidence="9 10">
    <name type="scientific">Glonium stellatum</name>
    <dbReference type="NCBI Taxonomy" id="574774"/>
    <lineage>
        <taxon>Eukaryota</taxon>
        <taxon>Fungi</taxon>
        <taxon>Dikarya</taxon>
        <taxon>Ascomycota</taxon>
        <taxon>Pezizomycotina</taxon>
        <taxon>Dothideomycetes</taxon>
        <taxon>Pleosporomycetidae</taxon>
        <taxon>Gloniales</taxon>
        <taxon>Gloniaceae</taxon>
        <taxon>Glonium</taxon>
    </lineage>
</organism>
<feature type="transmembrane region" description="Helical" evidence="7">
    <location>
        <begin position="410"/>
        <end position="432"/>
    </location>
</feature>
<evidence type="ECO:0000256" key="5">
    <source>
        <dbReference type="ARBA" id="ARBA00023136"/>
    </source>
</evidence>
<evidence type="ECO:0000256" key="2">
    <source>
        <dbReference type="ARBA" id="ARBA00010992"/>
    </source>
</evidence>
<evidence type="ECO:0000313" key="9">
    <source>
        <dbReference type="EMBL" id="OCL13983.1"/>
    </source>
</evidence>
<dbReference type="Pfam" id="PF00083">
    <property type="entry name" value="Sugar_tr"/>
    <property type="match status" value="1"/>
</dbReference>
<feature type="compositionally biased region" description="Basic and acidic residues" evidence="6">
    <location>
        <begin position="514"/>
        <end position="528"/>
    </location>
</feature>
<sequence>MWSGLRAIPNRHVAGHLTITLILANIVLGVSVFSYGFDSALYNTIQAMTPFEERFGSFNHKKKKYTIDPTHLALLNSFPLLTYAAGVFLAQQLGERFGRRIVLISMQFLCIAGLIVTYTAKDFGQILAGRCLVKAHIGMQQWLIPMLLAEIVSAAIRGFMVMFYIFEQELGALACSIITNFTAKRLDDSSWRIPVAVMVIFPCFVLFFHWFIPESPRWLLRKGRFDDAVDSLQYLYGCSLEYSALEEAQLLKESLNEADNISKGSWRDLMRGSNRRRTMIAIVAGAMSMLSGSPFTSSYGTVFLKQLGSIDPFTGNMIKKIVILCGPITSILVIERLGRRNMYLIWGLMSCLALITMGGLGCQNPLGKKYKTGIVAMTIFFPYARVVSFGAIGTILPAEVSHPRLRDKTAFTAWMTQNVFDFALTFSLPYLLEAPYANLQSKVGFIYGGFSMLGIIWGIFCLPELRGRSLEEVDEMFEQRVPAWRTKTWKSKNLNSIGVRITQFEKNNVGTGEHQQDKLDDTPDKLSM</sequence>
<dbReference type="InterPro" id="IPR050360">
    <property type="entry name" value="MFS_Sugar_Transporters"/>
</dbReference>
<comment type="similarity">
    <text evidence="2">Belongs to the major facilitator superfamily. Sugar transporter (TC 2.A.1.1) family.</text>
</comment>
<dbReference type="Gene3D" id="1.20.1250.20">
    <property type="entry name" value="MFS general substrate transporter like domains"/>
    <property type="match status" value="1"/>
</dbReference>
<feature type="transmembrane region" description="Helical" evidence="7">
    <location>
        <begin position="317"/>
        <end position="334"/>
    </location>
</feature>
<dbReference type="PANTHER" id="PTHR48022:SF77">
    <property type="entry name" value="MAJOR FACILITATOR SUPERFAMILY (MFS) PROFILE DOMAIN-CONTAINING PROTEIN"/>
    <property type="match status" value="1"/>
</dbReference>
<feature type="transmembrane region" description="Helical" evidence="7">
    <location>
        <begin position="101"/>
        <end position="121"/>
    </location>
</feature>
<feature type="transmembrane region" description="Helical" evidence="7">
    <location>
        <begin position="444"/>
        <end position="462"/>
    </location>
</feature>
<dbReference type="InterPro" id="IPR005828">
    <property type="entry name" value="MFS_sugar_transport-like"/>
</dbReference>
<feature type="transmembrane region" description="Helical" evidence="7">
    <location>
        <begin position="191"/>
        <end position="212"/>
    </location>
</feature>
<dbReference type="InterPro" id="IPR020846">
    <property type="entry name" value="MFS_dom"/>
</dbReference>
<proteinExistence type="inferred from homology"/>
<feature type="transmembrane region" description="Helical" evidence="7">
    <location>
        <begin position="12"/>
        <end position="37"/>
    </location>
</feature>
<dbReference type="InterPro" id="IPR005829">
    <property type="entry name" value="Sugar_transporter_CS"/>
</dbReference>
<feature type="transmembrane region" description="Helical" evidence="7">
    <location>
        <begin position="373"/>
        <end position="398"/>
    </location>
</feature>
<feature type="transmembrane region" description="Helical" evidence="7">
    <location>
        <begin position="142"/>
        <end position="166"/>
    </location>
</feature>
<feature type="transmembrane region" description="Helical" evidence="7">
    <location>
        <begin position="343"/>
        <end position="361"/>
    </location>
</feature>
<name>A0A8E2JYB5_9PEZI</name>
<keyword evidence="10" id="KW-1185">Reference proteome</keyword>
<evidence type="ECO:0000313" key="10">
    <source>
        <dbReference type="Proteomes" id="UP000250140"/>
    </source>
</evidence>
<gene>
    <name evidence="9" type="ORF">AOQ84DRAFT_410389</name>
</gene>
<dbReference type="InterPro" id="IPR036259">
    <property type="entry name" value="MFS_trans_sf"/>
</dbReference>
<feature type="domain" description="Major facilitator superfamily (MFS) profile" evidence="8">
    <location>
        <begin position="24"/>
        <end position="466"/>
    </location>
</feature>
<evidence type="ECO:0000259" key="8">
    <source>
        <dbReference type="PROSITE" id="PS50850"/>
    </source>
</evidence>
<keyword evidence="5 7" id="KW-0472">Membrane</keyword>